<accession>A0A9X4KEJ3</accession>
<organism evidence="2 3">
    <name type="scientific">Cohnella ginsengisoli</name>
    <dbReference type="NCBI Taxonomy" id="425004"/>
    <lineage>
        <taxon>Bacteria</taxon>
        <taxon>Bacillati</taxon>
        <taxon>Bacillota</taxon>
        <taxon>Bacilli</taxon>
        <taxon>Bacillales</taxon>
        <taxon>Paenibacillaceae</taxon>
        <taxon>Cohnella</taxon>
    </lineage>
</organism>
<comment type="caution">
    <text evidence="2">The sequence shown here is derived from an EMBL/GenBank/DDBJ whole genome shotgun (WGS) entry which is preliminary data.</text>
</comment>
<dbReference type="EMBL" id="JAPDHZ010000002">
    <property type="protein sequence ID" value="MDG0790321.1"/>
    <property type="molecule type" value="Genomic_DNA"/>
</dbReference>
<reference evidence="2 3" key="1">
    <citation type="submission" date="2022-10" db="EMBL/GenBank/DDBJ databases">
        <title>Comparative genomic analysis of Cohnella hashimotonis sp. nov., isolated from the International Space Station.</title>
        <authorList>
            <person name="Simpson A."/>
            <person name="Venkateswaran K."/>
        </authorList>
    </citation>
    <scope>NUCLEOTIDE SEQUENCE [LARGE SCALE GENOMIC DNA]</scope>
    <source>
        <strain evidence="2 3">DSM 18997</strain>
    </source>
</reference>
<dbReference type="GO" id="GO:0006508">
    <property type="term" value="P:proteolysis"/>
    <property type="evidence" value="ECO:0007669"/>
    <property type="project" value="InterPro"/>
</dbReference>
<dbReference type="RefSeq" id="WP_277564168.1">
    <property type="nucleotide sequence ID" value="NZ_JAPDHZ010000002.1"/>
</dbReference>
<name>A0A9X4KEJ3_9BACL</name>
<proteinExistence type="predicted"/>
<feature type="domain" description="Peptidase S9 prolyl oligopeptidase catalytic" evidence="1">
    <location>
        <begin position="173"/>
        <end position="291"/>
    </location>
</feature>
<evidence type="ECO:0000259" key="1">
    <source>
        <dbReference type="Pfam" id="PF00326"/>
    </source>
</evidence>
<dbReference type="Pfam" id="PF00326">
    <property type="entry name" value="Peptidase_S9"/>
    <property type="match status" value="1"/>
</dbReference>
<dbReference type="PANTHER" id="PTHR22946">
    <property type="entry name" value="DIENELACTONE HYDROLASE DOMAIN-CONTAINING PROTEIN-RELATED"/>
    <property type="match status" value="1"/>
</dbReference>
<keyword evidence="3" id="KW-1185">Reference proteome</keyword>
<dbReference type="Proteomes" id="UP001153387">
    <property type="component" value="Unassembled WGS sequence"/>
</dbReference>
<evidence type="ECO:0000313" key="2">
    <source>
        <dbReference type="EMBL" id="MDG0790321.1"/>
    </source>
</evidence>
<protein>
    <submittedName>
        <fullName evidence="2">Prolyl oligopeptidase family serine peptidase</fullName>
    </submittedName>
</protein>
<gene>
    <name evidence="2" type="ORF">OMP38_05245</name>
</gene>
<dbReference type="SUPFAM" id="SSF53474">
    <property type="entry name" value="alpha/beta-Hydrolases"/>
    <property type="match status" value="1"/>
</dbReference>
<evidence type="ECO:0000313" key="3">
    <source>
        <dbReference type="Proteomes" id="UP001153387"/>
    </source>
</evidence>
<dbReference type="InterPro" id="IPR050261">
    <property type="entry name" value="FrsA_esterase"/>
</dbReference>
<dbReference type="Gene3D" id="3.40.50.1820">
    <property type="entry name" value="alpha/beta hydrolase"/>
    <property type="match status" value="1"/>
</dbReference>
<dbReference type="AlphaFoldDB" id="A0A9X4KEJ3"/>
<dbReference type="GO" id="GO:0008236">
    <property type="term" value="F:serine-type peptidase activity"/>
    <property type="evidence" value="ECO:0007669"/>
    <property type="project" value="InterPro"/>
</dbReference>
<dbReference type="InterPro" id="IPR001375">
    <property type="entry name" value="Peptidase_S9_cat"/>
</dbReference>
<dbReference type="InterPro" id="IPR029058">
    <property type="entry name" value="AB_hydrolase_fold"/>
</dbReference>
<sequence>MSYILSQVNKTGLPPLLAGIADKTQWMEKRKRIRETWLSYIGTLPERPPAALRYLSATEEHGYSRHRVEYDTAYGDTVPAYLLVPAAPAGGARPSSGYPAVLALHPTHEIGKDDIAIVPGRPNRGYAVELVLRGYVVLAPDALTAGERIYPGYPAFDSTAFYEAYPEWSTVAKNATDHMQGIDVLESLAFVDRRAIGAIGHSFGGYNAYFLAGLDDRVRAVVSSCGFSPFAGDPHPDHWGYRSYPYTHIPKVSADLREDRIPFDFHEIAALCAPVPFFNYAGQQDAIFPHWRSVAEGMGELAKLYGLLGREDRFRFYLGEGKHDFPEEIRLLAYRFLDRWLDKEGE</sequence>